<dbReference type="VEuPathDB" id="FungiDB:CC1G_11877"/>
<keyword evidence="4" id="KW-1185">Reference proteome</keyword>
<feature type="transmembrane region" description="Helical" evidence="2">
    <location>
        <begin position="326"/>
        <end position="348"/>
    </location>
</feature>
<dbReference type="PANTHER" id="PTHR34391:SF2">
    <property type="entry name" value="TRP C-TERMINAL DOMAIN-CONTAINING PROTEIN"/>
    <property type="match status" value="1"/>
</dbReference>
<dbReference type="OMA" id="FIEWPFF"/>
<dbReference type="RefSeq" id="XP_001834256.2">
    <property type="nucleotide sequence ID" value="XM_001834204.2"/>
</dbReference>
<sequence>MYTIKSFLHTIYARIVLSRTTTFFFVFSLIYCFTQGVIQSLLHGQDHDIRGLLKGVVDPVLANAKGNMTFVLGSPGALHLQICNDVPYEMVGAPTKAQPVYPCTTVFRSSTDASSTLYDTARTLDWSKGIEVWRSTPGLDIEYSGSARVATAPKSDNSTAIIDGVIITSVADQDRINLSLQCIQTLSYPKQILDNSKREDIALIMLQPWLWTISVLAVVMDSVPHLLTAIVTRTIVTAWSAFSLWRTTRDQSLFHELLAEPGTPCSLDLFTDYFQNRIPLQITDVVLSCTALIIFFVLTIRLLKTYSSHAFQCIGAPDHINRINKFFLALLSCLQLEVFALTTAMAMWIDVLLNTAIGSVTPLMKTYIAVFITTVLVLLPWIAMGWFATKREKRWMMAAFLFFGFAMLFAWLLMFYSIVYRWTFLQWPFLGCFTVSSLVLLIASFVLGVICRTQFGKGHAEYLRAEEALSSLNFTREVFTRNTNHDNFDLDPSQTTSATEIKTNFKFPFSPSSQSQSKPRNPTSLFPSSNSGSKRWKMTPFPFLSLSRDHDHTRDNNDVHTHDLSLNTRSSISKDPNAQGDRKPSLTLSHTSRPSVSIYYIQTLESDGAGGVHALQEGKGHKGPFGV</sequence>
<dbReference type="eggNOG" id="ENOG502SHSE">
    <property type="taxonomic scope" value="Eukaryota"/>
</dbReference>
<keyword evidence="2" id="KW-1133">Transmembrane helix</keyword>
<dbReference type="KEGG" id="cci:CC1G_11877"/>
<organism evidence="3 4">
    <name type="scientific">Coprinopsis cinerea (strain Okayama-7 / 130 / ATCC MYA-4618 / FGSC 9003)</name>
    <name type="common">Inky cap fungus</name>
    <name type="synonym">Hormographiella aspergillata</name>
    <dbReference type="NCBI Taxonomy" id="240176"/>
    <lineage>
        <taxon>Eukaryota</taxon>
        <taxon>Fungi</taxon>
        <taxon>Dikarya</taxon>
        <taxon>Basidiomycota</taxon>
        <taxon>Agaricomycotina</taxon>
        <taxon>Agaricomycetes</taxon>
        <taxon>Agaricomycetidae</taxon>
        <taxon>Agaricales</taxon>
        <taxon>Agaricineae</taxon>
        <taxon>Psathyrellaceae</taxon>
        <taxon>Coprinopsis</taxon>
    </lineage>
</organism>
<feature type="transmembrane region" description="Helical" evidence="2">
    <location>
        <begin position="368"/>
        <end position="388"/>
    </location>
</feature>
<dbReference type="AlphaFoldDB" id="A8NJL7"/>
<dbReference type="GO" id="GO:0005794">
    <property type="term" value="C:Golgi apparatus"/>
    <property type="evidence" value="ECO:0007669"/>
    <property type="project" value="TreeGrafter"/>
</dbReference>
<feature type="compositionally biased region" description="Polar residues" evidence="1">
    <location>
        <begin position="520"/>
        <end position="532"/>
    </location>
</feature>
<proteinExistence type="predicted"/>
<feature type="transmembrane region" description="Helical" evidence="2">
    <location>
        <begin position="395"/>
        <end position="419"/>
    </location>
</feature>
<protein>
    <submittedName>
        <fullName evidence="3">Uncharacterized protein</fullName>
    </submittedName>
</protein>
<feature type="compositionally biased region" description="Basic and acidic residues" evidence="1">
    <location>
        <begin position="548"/>
        <end position="563"/>
    </location>
</feature>
<accession>A8NJL7</accession>
<dbReference type="OrthoDB" id="3263941at2759"/>
<evidence type="ECO:0000313" key="3">
    <source>
        <dbReference type="EMBL" id="EAU87568.2"/>
    </source>
</evidence>
<dbReference type="InParanoid" id="A8NJL7"/>
<evidence type="ECO:0000313" key="4">
    <source>
        <dbReference type="Proteomes" id="UP000001861"/>
    </source>
</evidence>
<comment type="caution">
    <text evidence="3">The sequence shown here is derived from an EMBL/GenBank/DDBJ whole genome shotgun (WGS) entry which is preliminary data.</text>
</comment>
<feature type="region of interest" description="Disordered" evidence="1">
    <location>
        <begin position="548"/>
        <end position="590"/>
    </location>
</feature>
<keyword evidence="2" id="KW-0472">Membrane</keyword>
<dbReference type="EMBL" id="AACS02000010">
    <property type="protein sequence ID" value="EAU87568.2"/>
    <property type="molecule type" value="Genomic_DNA"/>
</dbReference>
<reference evidence="3 4" key="1">
    <citation type="journal article" date="2010" name="Proc. Natl. Acad. Sci. U.S.A.">
        <title>Insights into evolution of multicellular fungi from the assembled chromosomes of the mushroom Coprinopsis cinerea (Coprinus cinereus).</title>
        <authorList>
            <person name="Stajich J.E."/>
            <person name="Wilke S.K."/>
            <person name="Ahren D."/>
            <person name="Au C.H."/>
            <person name="Birren B.W."/>
            <person name="Borodovsky M."/>
            <person name="Burns C."/>
            <person name="Canback B."/>
            <person name="Casselton L.A."/>
            <person name="Cheng C.K."/>
            <person name="Deng J."/>
            <person name="Dietrich F.S."/>
            <person name="Fargo D.C."/>
            <person name="Farman M.L."/>
            <person name="Gathman A.C."/>
            <person name="Goldberg J."/>
            <person name="Guigo R."/>
            <person name="Hoegger P.J."/>
            <person name="Hooker J.B."/>
            <person name="Huggins A."/>
            <person name="James T.Y."/>
            <person name="Kamada T."/>
            <person name="Kilaru S."/>
            <person name="Kodira C."/>
            <person name="Kues U."/>
            <person name="Kupfer D."/>
            <person name="Kwan H.S."/>
            <person name="Lomsadze A."/>
            <person name="Li W."/>
            <person name="Lilly W.W."/>
            <person name="Ma L.J."/>
            <person name="Mackey A.J."/>
            <person name="Manning G."/>
            <person name="Martin F."/>
            <person name="Muraguchi H."/>
            <person name="Natvig D.O."/>
            <person name="Palmerini H."/>
            <person name="Ramesh M.A."/>
            <person name="Rehmeyer C.J."/>
            <person name="Roe B.A."/>
            <person name="Shenoy N."/>
            <person name="Stanke M."/>
            <person name="Ter-Hovhannisyan V."/>
            <person name="Tunlid A."/>
            <person name="Velagapudi R."/>
            <person name="Vision T.J."/>
            <person name="Zeng Q."/>
            <person name="Zolan M.E."/>
            <person name="Pukkila P.J."/>
        </authorList>
    </citation>
    <scope>NUCLEOTIDE SEQUENCE [LARGE SCALE GENOMIC DNA]</scope>
    <source>
        <strain evidence="4">Okayama-7 / 130 / ATCC MYA-4618 / FGSC 9003</strain>
    </source>
</reference>
<gene>
    <name evidence="3" type="ORF">CC1G_11877</name>
</gene>
<dbReference type="Proteomes" id="UP000001861">
    <property type="component" value="Unassembled WGS sequence"/>
</dbReference>
<feature type="transmembrane region" description="Helical" evidence="2">
    <location>
        <begin position="425"/>
        <end position="450"/>
    </location>
</feature>
<dbReference type="PANTHER" id="PTHR34391">
    <property type="entry name" value="UPF0658 GOLGI APPARATUS MEMBRANE PROTEIN C1952.10C-RELATED"/>
    <property type="match status" value="1"/>
</dbReference>
<feature type="region of interest" description="Disordered" evidence="1">
    <location>
        <begin position="509"/>
        <end position="532"/>
    </location>
</feature>
<feature type="compositionally biased region" description="Polar residues" evidence="1">
    <location>
        <begin position="564"/>
        <end position="576"/>
    </location>
</feature>
<keyword evidence="2" id="KW-0812">Transmembrane</keyword>
<evidence type="ECO:0000256" key="1">
    <source>
        <dbReference type="SAM" id="MobiDB-lite"/>
    </source>
</evidence>
<name>A8NJL7_COPC7</name>
<dbReference type="GeneID" id="6010770"/>
<dbReference type="HOGENOM" id="CLU_021809_0_0_1"/>
<feature type="compositionally biased region" description="Low complexity" evidence="1">
    <location>
        <begin position="509"/>
        <end position="519"/>
    </location>
</feature>
<dbReference type="InterPro" id="IPR040410">
    <property type="entry name" value="UPF0658_Golgi"/>
</dbReference>
<evidence type="ECO:0000256" key="2">
    <source>
        <dbReference type="SAM" id="Phobius"/>
    </source>
</evidence>
<feature type="transmembrane region" description="Helical" evidence="2">
    <location>
        <begin position="285"/>
        <end position="303"/>
    </location>
</feature>